<evidence type="ECO:0000313" key="2">
    <source>
        <dbReference type="Proteomes" id="UP001291623"/>
    </source>
</evidence>
<protein>
    <submittedName>
        <fullName evidence="1">Uncharacterized protein</fullName>
    </submittedName>
</protein>
<comment type="caution">
    <text evidence="1">The sequence shown here is derived from an EMBL/GenBank/DDBJ whole genome shotgun (WGS) entry which is preliminary data.</text>
</comment>
<keyword evidence="2" id="KW-1185">Reference proteome</keyword>
<dbReference type="EMBL" id="JAVYJV010000015">
    <property type="protein sequence ID" value="KAK4353375.1"/>
    <property type="molecule type" value="Genomic_DNA"/>
</dbReference>
<dbReference type="Proteomes" id="UP001291623">
    <property type="component" value="Unassembled WGS sequence"/>
</dbReference>
<name>A0AAE1RJA4_9SOLA</name>
<organism evidence="1 2">
    <name type="scientific">Anisodus tanguticus</name>
    <dbReference type="NCBI Taxonomy" id="243964"/>
    <lineage>
        <taxon>Eukaryota</taxon>
        <taxon>Viridiplantae</taxon>
        <taxon>Streptophyta</taxon>
        <taxon>Embryophyta</taxon>
        <taxon>Tracheophyta</taxon>
        <taxon>Spermatophyta</taxon>
        <taxon>Magnoliopsida</taxon>
        <taxon>eudicotyledons</taxon>
        <taxon>Gunneridae</taxon>
        <taxon>Pentapetalae</taxon>
        <taxon>asterids</taxon>
        <taxon>lamiids</taxon>
        <taxon>Solanales</taxon>
        <taxon>Solanaceae</taxon>
        <taxon>Solanoideae</taxon>
        <taxon>Hyoscyameae</taxon>
        <taxon>Anisodus</taxon>
    </lineage>
</organism>
<dbReference type="AlphaFoldDB" id="A0AAE1RJA4"/>
<reference evidence="1" key="1">
    <citation type="submission" date="2023-12" db="EMBL/GenBank/DDBJ databases">
        <title>Genome assembly of Anisodus tanguticus.</title>
        <authorList>
            <person name="Wang Y.-J."/>
        </authorList>
    </citation>
    <scope>NUCLEOTIDE SEQUENCE</scope>
    <source>
        <strain evidence="1">KB-2021</strain>
        <tissue evidence="1">Leaf</tissue>
    </source>
</reference>
<sequence>MDLIQRQKERHKLLTEKLKQKLEGKLKGVPLLNKGAYSTRDGSSKMGSKDSLKVPSTNVAILPPTSCIFKCRDITHYKFST</sequence>
<accession>A0AAE1RJA4</accession>
<gene>
    <name evidence="1" type="ORF">RND71_028893</name>
</gene>
<evidence type="ECO:0000313" key="1">
    <source>
        <dbReference type="EMBL" id="KAK4353375.1"/>
    </source>
</evidence>
<proteinExistence type="predicted"/>